<dbReference type="Proteomes" id="UP000515312">
    <property type="component" value="Chromosome"/>
</dbReference>
<proteinExistence type="inferred from homology"/>
<dbReference type="GO" id="GO:0010038">
    <property type="term" value="P:response to metal ion"/>
    <property type="evidence" value="ECO:0007669"/>
    <property type="project" value="InterPro"/>
</dbReference>
<dbReference type="InterPro" id="IPR015867">
    <property type="entry name" value="N-reg_PII/ATP_PRibTrfase_C"/>
</dbReference>
<accession>A0A7G8BMT0</accession>
<dbReference type="Pfam" id="PF03091">
    <property type="entry name" value="CutA1"/>
    <property type="match status" value="1"/>
</dbReference>
<comment type="similarity">
    <text evidence="1">Belongs to the CutA family.</text>
</comment>
<dbReference type="AlphaFoldDB" id="A0A7G8BMT0"/>
<dbReference type="GO" id="GO:0005507">
    <property type="term" value="F:copper ion binding"/>
    <property type="evidence" value="ECO:0007669"/>
    <property type="project" value="TreeGrafter"/>
</dbReference>
<dbReference type="PANTHER" id="PTHR23419">
    <property type="entry name" value="DIVALENT CATION TOLERANCE CUTA-RELATED"/>
    <property type="match status" value="1"/>
</dbReference>
<evidence type="ECO:0000313" key="2">
    <source>
        <dbReference type="EMBL" id="QNI33850.1"/>
    </source>
</evidence>
<dbReference type="EMBL" id="CP060394">
    <property type="protein sequence ID" value="QNI33850.1"/>
    <property type="molecule type" value="Genomic_DNA"/>
</dbReference>
<dbReference type="InterPro" id="IPR004323">
    <property type="entry name" value="Ion_tolerance_CutA"/>
</dbReference>
<dbReference type="RefSeq" id="WP_186745545.1">
    <property type="nucleotide sequence ID" value="NZ_CP060394.1"/>
</dbReference>
<sequence>MEPYRVVLTTVSSAEEAKRIAHSLVEERLAACVNITGDAESVYRWEGKVENAEEILLLIKTRVEKIKALEEAVRRLHSYDVPEFVILKVDGGSPAYLKWMDESLE</sequence>
<keyword evidence="3" id="KW-1185">Reference proteome</keyword>
<dbReference type="PANTHER" id="PTHR23419:SF8">
    <property type="entry name" value="FI09726P"/>
    <property type="match status" value="1"/>
</dbReference>
<dbReference type="SUPFAM" id="SSF54913">
    <property type="entry name" value="GlnB-like"/>
    <property type="match status" value="1"/>
</dbReference>
<gene>
    <name evidence="2" type="ORF">H7849_08045</name>
</gene>
<dbReference type="InterPro" id="IPR011322">
    <property type="entry name" value="N-reg_PII-like_a/b"/>
</dbReference>
<protein>
    <submittedName>
        <fullName evidence="2">Divalent-cation tolerance protein CutA</fullName>
    </submittedName>
</protein>
<reference evidence="2 3" key="1">
    <citation type="submission" date="2020-08" db="EMBL/GenBank/DDBJ databases">
        <title>Edaphobacter telluris sp. nov. and Acidobacterium dinghuensis sp. nov., two acidobacteria isolated from forest soil.</title>
        <authorList>
            <person name="Fu J."/>
            <person name="Qiu L."/>
        </authorList>
    </citation>
    <scope>NUCLEOTIDE SEQUENCE [LARGE SCALE GENOMIC DNA]</scope>
    <source>
        <strain evidence="2">4Y35</strain>
    </source>
</reference>
<dbReference type="Gene3D" id="3.30.70.120">
    <property type="match status" value="1"/>
</dbReference>
<dbReference type="KEGG" id="adin:H7849_08045"/>
<name>A0A7G8BMT0_9BACT</name>
<evidence type="ECO:0000256" key="1">
    <source>
        <dbReference type="ARBA" id="ARBA00010169"/>
    </source>
</evidence>
<organism evidence="2 3">
    <name type="scientific">Alloacidobacterium dinghuense</name>
    <dbReference type="NCBI Taxonomy" id="2763107"/>
    <lineage>
        <taxon>Bacteria</taxon>
        <taxon>Pseudomonadati</taxon>
        <taxon>Acidobacteriota</taxon>
        <taxon>Terriglobia</taxon>
        <taxon>Terriglobales</taxon>
        <taxon>Acidobacteriaceae</taxon>
        <taxon>Alloacidobacterium</taxon>
    </lineage>
</organism>
<evidence type="ECO:0000313" key="3">
    <source>
        <dbReference type="Proteomes" id="UP000515312"/>
    </source>
</evidence>